<gene>
    <name evidence="2" type="ORF">QEH59_01650</name>
</gene>
<dbReference type="Proteomes" id="UP001243717">
    <property type="component" value="Unassembled WGS sequence"/>
</dbReference>
<organism evidence="2 3">
    <name type="scientific">Thalassobacterium sedimentorum</name>
    <dbReference type="NCBI Taxonomy" id="3041258"/>
    <lineage>
        <taxon>Bacteria</taxon>
        <taxon>Pseudomonadati</taxon>
        <taxon>Verrucomicrobiota</taxon>
        <taxon>Opitutia</taxon>
        <taxon>Puniceicoccales</taxon>
        <taxon>Coraliomargaritaceae</taxon>
        <taxon>Thalassobacterium</taxon>
    </lineage>
</organism>
<keyword evidence="3" id="KW-1185">Reference proteome</keyword>
<dbReference type="PANTHER" id="PTHR42663">
    <property type="entry name" value="HYDROLASE C777.06C-RELATED-RELATED"/>
    <property type="match status" value="1"/>
</dbReference>
<accession>A0ABU1AEB6</accession>
<sequence length="324" mass="36850">MKAIIWGSCGSLPSPTSSASIRQKVRDAIWGARTEKFEKREDIDRYLETLPHSARGTYKANTSCVQIVADTDEYIFCDAGTGLRDFALSLGKKPSVATYHIFISHLHWDHIQGFPFFTPAYLPGNRIIFHGFHKETERAIRAQMQAPCFPVPFEAMQATIEFDIKENGANFNVGNVHVSTIKQQHPGDSWGYCFQEREKRIIFSSDSEHGPEARNAGYPFVDFFKNADVLIFDGQYTFEEATNEKRNWGHSDHITAVELSARAKVRQLIVFHHEPAYTDAEIEDIHKDALSYSAEYNQQLSNHANKPTYPQRIELAFDGLEIEA</sequence>
<dbReference type="SUPFAM" id="SSF56281">
    <property type="entry name" value="Metallo-hydrolase/oxidoreductase"/>
    <property type="match status" value="1"/>
</dbReference>
<dbReference type="EMBL" id="JARXIC010000002">
    <property type="protein sequence ID" value="MDQ8193112.1"/>
    <property type="molecule type" value="Genomic_DNA"/>
</dbReference>
<protein>
    <submittedName>
        <fullName evidence="2">MBL fold metallo-hydrolase</fullName>
    </submittedName>
</protein>
<dbReference type="RefSeq" id="WP_308983621.1">
    <property type="nucleotide sequence ID" value="NZ_JARXIC010000002.1"/>
</dbReference>
<comment type="caution">
    <text evidence="2">The sequence shown here is derived from an EMBL/GenBank/DDBJ whole genome shotgun (WGS) entry which is preliminary data.</text>
</comment>
<dbReference type="PANTHER" id="PTHR42663:SF4">
    <property type="entry name" value="SLL1036 PROTEIN"/>
    <property type="match status" value="1"/>
</dbReference>
<proteinExistence type="predicted"/>
<reference evidence="2 3" key="1">
    <citation type="submission" date="2023-04" db="EMBL/GenBank/DDBJ databases">
        <title>A novel bacteria isolated from coastal sediment.</title>
        <authorList>
            <person name="Liu X.-J."/>
            <person name="Du Z.-J."/>
        </authorList>
    </citation>
    <scope>NUCLEOTIDE SEQUENCE [LARGE SCALE GENOMIC DNA]</scope>
    <source>
        <strain evidence="2 3">SDUM461004</strain>
    </source>
</reference>
<feature type="domain" description="Metallo-beta-lactamase" evidence="1">
    <location>
        <begin position="75"/>
        <end position="273"/>
    </location>
</feature>
<evidence type="ECO:0000313" key="3">
    <source>
        <dbReference type="Proteomes" id="UP001243717"/>
    </source>
</evidence>
<name>A0ABU1AEB6_9BACT</name>
<evidence type="ECO:0000259" key="1">
    <source>
        <dbReference type="Pfam" id="PF12706"/>
    </source>
</evidence>
<dbReference type="CDD" id="cd07715">
    <property type="entry name" value="TaR3-like_MBL-fold"/>
    <property type="match status" value="1"/>
</dbReference>
<dbReference type="Pfam" id="PF12706">
    <property type="entry name" value="Lactamase_B_2"/>
    <property type="match status" value="1"/>
</dbReference>
<evidence type="ECO:0000313" key="2">
    <source>
        <dbReference type="EMBL" id="MDQ8193112.1"/>
    </source>
</evidence>
<dbReference type="Gene3D" id="3.60.15.10">
    <property type="entry name" value="Ribonuclease Z/Hydroxyacylglutathione hydrolase-like"/>
    <property type="match status" value="1"/>
</dbReference>
<dbReference type="InterPro" id="IPR036866">
    <property type="entry name" value="RibonucZ/Hydroxyglut_hydro"/>
</dbReference>
<dbReference type="InterPro" id="IPR001279">
    <property type="entry name" value="Metallo-B-lactamas"/>
</dbReference>